<dbReference type="Proteomes" id="UP000813444">
    <property type="component" value="Unassembled WGS sequence"/>
</dbReference>
<dbReference type="AlphaFoldDB" id="A0A8K0SR80"/>
<comment type="caution">
    <text evidence="3">The sequence shown here is derived from an EMBL/GenBank/DDBJ whole genome shotgun (WGS) entry which is preliminary data.</text>
</comment>
<organism evidence="3 4">
    <name type="scientific">Stachybotrys elegans</name>
    <dbReference type="NCBI Taxonomy" id="80388"/>
    <lineage>
        <taxon>Eukaryota</taxon>
        <taxon>Fungi</taxon>
        <taxon>Dikarya</taxon>
        <taxon>Ascomycota</taxon>
        <taxon>Pezizomycotina</taxon>
        <taxon>Sordariomycetes</taxon>
        <taxon>Hypocreomycetidae</taxon>
        <taxon>Hypocreales</taxon>
        <taxon>Stachybotryaceae</taxon>
        <taxon>Stachybotrys</taxon>
    </lineage>
</organism>
<proteinExistence type="predicted"/>
<evidence type="ECO:0000256" key="1">
    <source>
        <dbReference type="SAM" id="Phobius"/>
    </source>
</evidence>
<evidence type="ECO:0000313" key="4">
    <source>
        <dbReference type="Proteomes" id="UP000813444"/>
    </source>
</evidence>
<evidence type="ECO:0000313" key="3">
    <source>
        <dbReference type="EMBL" id="KAH7319844.1"/>
    </source>
</evidence>
<feature type="signal peptide" evidence="2">
    <location>
        <begin position="1"/>
        <end position="26"/>
    </location>
</feature>
<keyword evidence="4" id="KW-1185">Reference proteome</keyword>
<sequence>MFALVCLWRSALFCMAQFSMMAMVLALTGDDLQAVGALQMQLVCNGKPKQGSAKVLLEARGRDCRNQRNRLLDRYRCLWNDNPCRLLCDSIIQVWTGNGCLLLAMVELCLACLWLDLSRKYGERHTQSFAAILARLETRT</sequence>
<keyword evidence="2" id="KW-0732">Signal</keyword>
<feature type="transmembrane region" description="Helical" evidence="1">
    <location>
        <begin position="95"/>
        <end position="115"/>
    </location>
</feature>
<name>A0A8K0SR80_9HYPO</name>
<reference evidence="3" key="1">
    <citation type="journal article" date="2021" name="Nat. Commun.">
        <title>Genetic determinants of endophytism in the Arabidopsis root mycobiome.</title>
        <authorList>
            <person name="Mesny F."/>
            <person name="Miyauchi S."/>
            <person name="Thiergart T."/>
            <person name="Pickel B."/>
            <person name="Atanasova L."/>
            <person name="Karlsson M."/>
            <person name="Huettel B."/>
            <person name="Barry K.W."/>
            <person name="Haridas S."/>
            <person name="Chen C."/>
            <person name="Bauer D."/>
            <person name="Andreopoulos W."/>
            <person name="Pangilinan J."/>
            <person name="LaButti K."/>
            <person name="Riley R."/>
            <person name="Lipzen A."/>
            <person name="Clum A."/>
            <person name="Drula E."/>
            <person name="Henrissat B."/>
            <person name="Kohler A."/>
            <person name="Grigoriev I.V."/>
            <person name="Martin F.M."/>
            <person name="Hacquard S."/>
        </authorList>
    </citation>
    <scope>NUCLEOTIDE SEQUENCE</scope>
    <source>
        <strain evidence="3">MPI-CAGE-CH-0235</strain>
    </source>
</reference>
<feature type="chain" id="PRO_5035483071" evidence="2">
    <location>
        <begin position="27"/>
        <end position="140"/>
    </location>
</feature>
<keyword evidence="1" id="KW-1133">Transmembrane helix</keyword>
<keyword evidence="1" id="KW-0472">Membrane</keyword>
<keyword evidence="1" id="KW-0812">Transmembrane</keyword>
<protein>
    <submittedName>
        <fullName evidence="3">Uncharacterized protein</fullName>
    </submittedName>
</protein>
<gene>
    <name evidence="3" type="ORF">B0I35DRAFT_429989</name>
</gene>
<dbReference type="EMBL" id="JAGPNK010000006">
    <property type="protein sequence ID" value="KAH7319844.1"/>
    <property type="molecule type" value="Genomic_DNA"/>
</dbReference>
<evidence type="ECO:0000256" key="2">
    <source>
        <dbReference type="SAM" id="SignalP"/>
    </source>
</evidence>
<accession>A0A8K0SR80</accession>